<name>A0ACC1T6G2_9APHY</name>
<organism evidence="1 2">
    <name type="scientific">Phlebia brevispora</name>
    <dbReference type="NCBI Taxonomy" id="194682"/>
    <lineage>
        <taxon>Eukaryota</taxon>
        <taxon>Fungi</taxon>
        <taxon>Dikarya</taxon>
        <taxon>Basidiomycota</taxon>
        <taxon>Agaricomycotina</taxon>
        <taxon>Agaricomycetes</taxon>
        <taxon>Polyporales</taxon>
        <taxon>Meruliaceae</taxon>
        <taxon>Phlebia</taxon>
    </lineage>
</organism>
<sequence length="787" mass="87641">MFAHGATPGKVDMWCYHEDEEDFTKDATALDVWVLDRLRSLLHNATIDNELDALLRRDKTVFFLHLLGLDTTGHSYRPHSKEYMTNIQVVDSIVRQTEALLAEFYNDGATSFVFTADHGMSRIGNHGGRRFFVLPSSRFETIMVDPDNTRTPLIAWGRQQPWELTHLLRRDVEQADVAALMSSLLGIDWPANSVGVLPDVDHTRPGYLDATKEEQARAALVNAQVILEHYRVKHELKQEHSLFYKPFSYFAEAEDIEDIPGHSKLSHITGLIDVKQYDHARDAAADLIQNALAGIRYLETYDRLLIRAIVVIAYLGWIAYSAVHIVPQEYIRPLDTPKLSMLNLVAFFTLAAVWCSFVFQHSAGTLYLYVIFPIYFWHQAIARAGGSMAAMADKWGKAVYLSDGLPMLLRGIGAVAALQSMVAGYTHRSIWSVGFVFIGVLWPFFFWHSDMFARHRTLCASWVFLCSCTAIFPLLPVHKEENVREIIAGGFGMIVAGVAGIFSSHASMSPSKTKIRSLILSQCALILVSMVITASSASNLRAKLGLPLVNQIAGWVVLVIASVIPFTYHIPHTPAVLKVLTLFLGFSVCFVILSISVEGLFFLSYSATLVTWVEVETILRSHNKPQKTDQGGYQLQAGDIRIALFFLFFVQVAFFGTGNVASISSFYLEPVYRLVPIFNPFLMAALLIFKIIAPYAILAVCFALMNVRLHLPPFSLFLVALTLTDVMTVTFFFKVTDTGSWLEIGQTISFFCISSMLLVWSAGICAVGEVLMADVLKSPGAGSSKEA</sequence>
<dbReference type="EMBL" id="JANHOG010000438">
    <property type="protein sequence ID" value="KAJ3554357.1"/>
    <property type="molecule type" value="Genomic_DNA"/>
</dbReference>
<accession>A0ACC1T6G2</accession>
<gene>
    <name evidence="1" type="ORF">NM688_g3151</name>
</gene>
<keyword evidence="2" id="KW-1185">Reference proteome</keyword>
<dbReference type="Proteomes" id="UP001148662">
    <property type="component" value="Unassembled WGS sequence"/>
</dbReference>
<proteinExistence type="predicted"/>
<evidence type="ECO:0000313" key="1">
    <source>
        <dbReference type="EMBL" id="KAJ3554357.1"/>
    </source>
</evidence>
<protein>
    <submittedName>
        <fullName evidence="1">Uncharacterized protein</fullName>
    </submittedName>
</protein>
<reference evidence="1" key="1">
    <citation type="submission" date="2022-07" db="EMBL/GenBank/DDBJ databases">
        <title>Genome Sequence of Phlebia brevispora.</title>
        <authorList>
            <person name="Buettner E."/>
        </authorList>
    </citation>
    <scope>NUCLEOTIDE SEQUENCE</scope>
    <source>
        <strain evidence="1">MPL23</strain>
    </source>
</reference>
<comment type="caution">
    <text evidence="1">The sequence shown here is derived from an EMBL/GenBank/DDBJ whole genome shotgun (WGS) entry which is preliminary data.</text>
</comment>
<evidence type="ECO:0000313" key="2">
    <source>
        <dbReference type="Proteomes" id="UP001148662"/>
    </source>
</evidence>